<dbReference type="SUPFAM" id="SSF48317">
    <property type="entry name" value="Acid phosphatase/Vanadium-dependent haloperoxidase"/>
    <property type="match status" value="1"/>
</dbReference>
<protein>
    <submittedName>
        <fullName evidence="3">Undecaprenyl-diphosphatase</fullName>
    </submittedName>
</protein>
<evidence type="ECO:0000313" key="4">
    <source>
        <dbReference type="Proteomes" id="UP000320085"/>
    </source>
</evidence>
<keyword evidence="1" id="KW-0812">Transmembrane</keyword>
<comment type="caution">
    <text evidence="3">The sequence shown here is derived from an EMBL/GenBank/DDBJ whole genome shotgun (WGS) entry which is preliminary data.</text>
</comment>
<feature type="transmembrane region" description="Helical" evidence="1">
    <location>
        <begin position="6"/>
        <end position="26"/>
    </location>
</feature>
<dbReference type="EMBL" id="VFQF01000001">
    <property type="protein sequence ID" value="TQN47486.1"/>
    <property type="molecule type" value="Genomic_DNA"/>
</dbReference>
<dbReference type="RefSeq" id="WP_141819748.1">
    <property type="nucleotide sequence ID" value="NZ_BAAAQC010000005.1"/>
</dbReference>
<dbReference type="Proteomes" id="UP000320085">
    <property type="component" value="Unassembled WGS sequence"/>
</dbReference>
<evidence type="ECO:0000313" key="3">
    <source>
        <dbReference type="EMBL" id="TQN47486.1"/>
    </source>
</evidence>
<accession>A0A543PTW1</accession>
<dbReference type="OrthoDB" id="4872332at2"/>
<dbReference type="PANTHER" id="PTHR14969:SF13">
    <property type="entry name" value="AT30094P"/>
    <property type="match status" value="1"/>
</dbReference>
<proteinExistence type="predicted"/>
<evidence type="ECO:0000259" key="2">
    <source>
        <dbReference type="SMART" id="SM00014"/>
    </source>
</evidence>
<reference evidence="3 4" key="1">
    <citation type="submission" date="2019-06" db="EMBL/GenBank/DDBJ databases">
        <title>Sequencing the genomes of 1000 actinobacteria strains.</title>
        <authorList>
            <person name="Klenk H.-P."/>
        </authorList>
    </citation>
    <scope>NUCLEOTIDE SEQUENCE [LARGE SCALE GENOMIC DNA]</scope>
    <source>
        <strain evidence="3 4">DSM 21776</strain>
    </source>
</reference>
<feature type="domain" description="Phosphatidic acid phosphatase type 2/haloperoxidase" evidence="2">
    <location>
        <begin position="37"/>
        <end position="143"/>
    </location>
</feature>
<sequence>MQTLSILVTDYGIYLIALVAAIVWLVADRPTKVSMAVAGAITLAVVGILLVVSGAAWFDPRPFVVDGQAPLVPHGADNGFPSDHTTMAAAIAGVVFAFRRRIGVALLLGAALVGVSRVTVHVHHVPDVLGGFVLGLLAAAVGVWLGRIVVARYEAWRAERSRPGELLHPLDATIADARRP</sequence>
<keyword evidence="1" id="KW-0472">Membrane</keyword>
<dbReference type="InterPro" id="IPR036938">
    <property type="entry name" value="PAP2/HPO_sf"/>
</dbReference>
<feature type="transmembrane region" description="Helical" evidence="1">
    <location>
        <begin position="128"/>
        <end position="150"/>
    </location>
</feature>
<organism evidence="3 4">
    <name type="scientific">Humibacillus xanthopallidus</name>
    <dbReference type="NCBI Taxonomy" id="412689"/>
    <lineage>
        <taxon>Bacteria</taxon>
        <taxon>Bacillati</taxon>
        <taxon>Actinomycetota</taxon>
        <taxon>Actinomycetes</taxon>
        <taxon>Micrococcales</taxon>
        <taxon>Intrasporangiaceae</taxon>
        <taxon>Humibacillus</taxon>
    </lineage>
</organism>
<feature type="transmembrane region" description="Helical" evidence="1">
    <location>
        <begin position="105"/>
        <end position="122"/>
    </location>
</feature>
<dbReference type="InterPro" id="IPR000326">
    <property type="entry name" value="PAP2/HPO"/>
</dbReference>
<gene>
    <name evidence="3" type="ORF">FHX52_0588</name>
</gene>
<dbReference type="AlphaFoldDB" id="A0A543PTW1"/>
<dbReference type="PANTHER" id="PTHR14969">
    <property type="entry name" value="SPHINGOSINE-1-PHOSPHATE PHOSPHOHYDROLASE"/>
    <property type="match status" value="1"/>
</dbReference>
<keyword evidence="1" id="KW-1133">Transmembrane helix</keyword>
<evidence type="ECO:0000256" key="1">
    <source>
        <dbReference type="SAM" id="Phobius"/>
    </source>
</evidence>
<dbReference type="SMART" id="SM00014">
    <property type="entry name" value="acidPPc"/>
    <property type="match status" value="1"/>
</dbReference>
<feature type="transmembrane region" description="Helical" evidence="1">
    <location>
        <begin position="33"/>
        <end position="58"/>
    </location>
</feature>
<dbReference type="Gene3D" id="1.20.144.10">
    <property type="entry name" value="Phosphatidic acid phosphatase type 2/haloperoxidase"/>
    <property type="match status" value="1"/>
</dbReference>
<dbReference type="Pfam" id="PF01569">
    <property type="entry name" value="PAP2"/>
    <property type="match status" value="1"/>
</dbReference>
<name>A0A543PTW1_9MICO</name>